<dbReference type="GO" id="GO:0005634">
    <property type="term" value="C:nucleus"/>
    <property type="evidence" value="ECO:0007669"/>
    <property type="project" value="UniProtKB-SubCell"/>
</dbReference>
<dbReference type="Pfam" id="PF20168">
    <property type="entry name" value="PDS5"/>
    <property type="match status" value="1"/>
</dbReference>
<evidence type="ECO:0000313" key="6">
    <source>
        <dbReference type="Proteomes" id="UP000245207"/>
    </source>
</evidence>
<keyword evidence="4" id="KW-0539">Nucleus</keyword>
<evidence type="ECO:0000313" key="5">
    <source>
        <dbReference type="EMBL" id="PWA60622.1"/>
    </source>
</evidence>
<dbReference type="STRING" id="35608.A0A2U1MHB4"/>
<dbReference type="GO" id="GO:0006281">
    <property type="term" value="P:DNA repair"/>
    <property type="evidence" value="ECO:0007669"/>
    <property type="project" value="UniProtKB-KW"/>
</dbReference>
<dbReference type="AlphaFoldDB" id="A0A2U1MHB4"/>
<protein>
    <submittedName>
        <fullName evidence="5">Phospholipase-like protein</fullName>
    </submittedName>
</protein>
<dbReference type="EMBL" id="PKPP01005308">
    <property type="protein sequence ID" value="PWA60622.1"/>
    <property type="molecule type" value="Genomic_DNA"/>
</dbReference>
<organism evidence="5 6">
    <name type="scientific">Artemisia annua</name>
    <name type="common">Sweet wormwood</name>
    <dbReference type="NCBI Taxonomy" id="35608"/>
    <lineage>
        <taxon>Eukaryota</taxon>
        <taxon>Viridiplantae</taxon>
        <taxon>Streptophyta</taxon>
        <taxon>Embryophyta</taxon>
        <taxon>Tracheophyta</taxon>
        <taxon>Spermatophyta</taxon>
        <taxon>Magnoliopsida</taxon>
        <taxon>eudicotyledons</taxon>
        <taxon>Gunneridae</taxon>
        <taxon>Pentapetalae</taxon>
        <taxon>asterids</taxon>
        <taxon>campanulids</taxon>
        <taxon>Asterales</taxon>
        <taxon>Asteraceae</taxon>
        <taxon>Asteroideae</taxon>
        <taxon>Anthemideae</taxon>
        <taxon>Artemisiinae</taxon>
        <taxon>Artemisia</taxon>
    </lineage>
</organism>
<proteinExistence type="predicted"/>
<dbReference type="GO" id="GO:0007064">
    <property type="term" value="P:mitotic sister chromatid cohesion"/>
    <property type="evidence" value="ECO:0007669"/>
    <property type="project" value="InterPro"/>
</dbReference>
<evidence type="ECO:0000256" key="3">
    <source>
        <dbReference type="ARBA" id="ARBA00023204"/>
    </source>
</evidence>
<dbReference type="InterPro" id="IPR039776">
    <property type="entry name" value="Pds5"/>
</dbReference>
<reference evidence="5 6" key="1">
    <citation type="journal article" date="2018" name="Mol. Plant">
        <title>The genome of Artemisia annua provides insight into the evolution of Asteraceae family and artemisinin biosynthesis.</title>
        <authorList>
            <person name="Shen Q."/>
            <person name="Zhang L."/>
            <person name="Liao Z."/>
            <person name="Wang S."/>
            <person name="Yan T."/>
            <person name="Shi P."/>
            <person name="Liu M."/>
            <person name="Fu X."/>
            <person name="Pan Q."/>
            <person name="Wang Y."/>
            <person name="Lv Z."/>
            <person name="Lu X."/>
            <person name="Zhang F."/>
            <person name="Jiang W."/>
            <person name="Ma Y."/>
            <person name="Chen M."/>
            <person name="Hao X."/>
            <person name="Li L."/>
            <person name="Tang Y."/>
            <person name="Lv G."/>
            <person name="Zhou Y."/>
            <person name="Sun X."/>
            <person name="Brodelius P.E."/>
            <person name="Rose J.K.C."/>
            <person name="Tang K."/>
        </authorList>
    </citation>
    <scope>NUCLEOTIDE SEQUENCE [LARGE SCALE GENOMIC DNA]</scope>
    <source>
        <strain evidence="6">cv. Huhao1</strain>
        <tissue evidence="5">Leaf</tissue>
    </source>
</reference>
<keyword evidence="2" id="KW-0227">DNA damage</keyword>
<comment type="subcellular location">
    <subcellularLocation>
        <location evidence="1">Nucleus</location>
    </subcellularLocation>
</comment>
<sequence length="515" mass="58508">MASKLSWTSVYQLEIELKEAGMKLLHTPSTSAEIVNILVVRQINQLLDRMDQSPSASMIKALDPIIEALVAKELLGHPLLYVNISVSCCICQILRIMAPNAPYSSRQLEQINQLLDRVDQSPSASMIKALDPIIEALVAKELLGHPLLYVNISVSCCICEILRIMAPNAPYSSRQLEEFFEMVVKTFEKVSFVYGGCYMNMTRFLESFSKVRLSNMMMELQEMSLAIRLFKQFLTDADSNTSSIVLMMEDIMINMIDKSETVELVHLAYESAKKEQKITSPLCWKLGKRVLLKSAAKVQQHLPFPDYVMKFIETIPATNHTSTLRAYASRKRKYSETLELRKVSSPHCGLICVKGYKVKQSVAPILEAIFKKHGDIASECVFKTVSVRQSILEVVCEVVKQLQINFFSATTIISELGEIECKVSDLEAANINVSWLRSHMENIREWDKSKKQPALLMEKKTNITLFKKAAEKDLRERNLELVKAKHLCEEAEKRVKVVYAVERKLDNDILESKVD</sequence>
<keyword evidence="3" id="KW-0234">DNA repair</keyword>
<evidence type="ECO:0000256" key="2">
    <source>
        <dbReference type="ARBA" id="ARBA00022763"/>
    </source>
</evidence>
<dbReference type="OrthoDB" id="200660at2759"/>
<dbReference type="InterPro" id="IPR007942">
    <property type="entry name" value="PLipase-like"/>
</dbReference>
<gene>
    <name evidence="5" type="ORF">CTI12_AA326950</name>
</gene>
<comment type="caution">
    <text evidence="5">The sequence shown here is derived from an EMBL/GenBank/DDBJ whole genome shotgun (WGS) entry which is preliminary data.</text>
</comment>
<accession>A0A2U1MHB4</accession>
<dbReference type="Proteomes" id="UP000245207">
    <property type="component" value="Unassembled WGS sequence"/>
</dbReference>
<evidence type="ECO:0000256" key="4">
    <source>
        <dbReference type="ARBA" id="ARBA00023242"/>
    </source>
</evidence>
<keyword evidence="6" id="KW-1185">Reference proteome</keyword>
<dbReference type="Pfam" id="PF05278">
    <property type="entry name" value="PEARLI-4"/>
    <property type="match status" value="1"/>
</dbReference>
<dbReference type="PANTHER" id="PTHR12663">
    <property type="entry name" value="ANDROGEN INDUCED INHIBITOR OF PROLIFERATION AS3 / PDS5-RELATED"/>
    <property type="match status" value="1"/>
</dbReference>
<dbReference type="PANTHER" id="PTHR12663:SF63">
    <property type="entry name" value="PHOSPHOLIPASE-LIKE PROTEIN-RELATED"/>
    <property type="match status" value="1"/>
</dbReference>
<name>A0A2U1MHB4_ARTAN</name>
<evidence type="ECO:0000256" key="1">
    <source>
        <dbReference type="ARBA" id="ARBA00004123"/>
    </source>
</evidence>